<dbReference type="GO" id="GO:0050661">
    <property type="term" value="F:NADP binding"/>
    <property type="evidence" value="ECO:0007669"/>
    <property type="project" value="InterPro"/>
</dbReference>
<comment type="similarity">
    <text evidence="1">Belongs to the aspartate-semialdehyde dehydrogenase family.</text>
</comment>
<proteinExistence type="inferred from homology"/>
<dbReference type="EC" id="1.2.1.11" evidence="3 12"/>
<evidence type="ECO:0000256" key="5">
    <source>
        <dbReference type="ARBA" id="ARBA00022697"/>
    </source>
</evidence>
<evidence type="ECO:0000256" key="3">
    <source>
        <dbReference type="ARBA" id="ARBA00013120"/>
    </source>
</evidence>
<dbReference type="Proteomes" id="UP000236434">
    <property type="component" value="Unassembled WGS sequence"/>
</dbReference>
<evidence type="ECO:0000256" key="11">
    <source>
        <dbReference type="ARBA" id="ARBA00047891"/>
    </source>
</evidence>
<dbReference type="PANTHER" id="PTHR46278">
    <property type="entry name" value="DEHYDROGENASE, PUTATIVE-RELATED"/>
    <property type="match status" value="1"/>
</dbReference>
<evidence type="ECO:0000256" key="8">
    <source>
        <dbReference type="ARBA" id="ARBA00023002"/>
    </source>
</evidence>
<evidence type="ECO:0000313" key="16">
    <source>
        <dbReference type="Proteomes" id="UP000236434"/>
    </source>
</evidence>
<organism evidence="15 16">
    <name type="scientific">Petrotoga olearia DSM 13574</name>
    <dbReference type="NCBI Taxonomy" id="1122955"/>
    <lineage>
        <taxon>Bacteria</taxon>
        <taxon>Thermotogati</taxon>
        <taxon>Thermotogota</taxon>
        <taxon>Thermotogae</taxon>
        <taxon>Petrotogales</taxon>
        <taxon>Petrotogaceae</taxon>
        <taxon>Petrotoga</taxon>
    </lineage>
</organism>
<accession>A0A2K1NXZ8</accession>
<name>A0A2K1NXZ8_9BACT</name>
<evidence type="ECO:0000256" key="9">
    <source>
        <dbReference type="ARBA" id="ARBA00023154"/>
    </source>
</evidence>
<dbReference type="SUPFAM" id="SSF55347">
    <property type="entry name" value="Glyceraldehyde-3-phosphate dehydrogenase-like, C-terminal domain"/>
    <property type="match status" value="1"/>
</dbReference>
<dbReference type="Gene3D" id="3.30.360.10">
    <property type="entry name" value="Dihydrodipicolinate Reductase, domain 2"/>
    <property type="match status" value="1"/>
</dbReference>
<evidence type="ECO:0000256" key="12">
    <source>
        <dbReference type="NCBIfam" id="TIGR01296"/>
    </source>
</evidence>
<dbReference type="InterPro" id="IPR012280">
    <property type="entry name" value="Semialdhyde_DH_dimer_dom"/>
</dbReference>
<evidence type="ECO:0000313" key="15">
    <source>
        <dbReference type="EMBL" id="PNR95411.1"/>
    </source>
</evidence>
<dbReference type="RefSeq" id="WP_103067325.1">
    <property type="nucleotide sequence ID" value="NZ_AZRL01000021.1"/>
</dbReference>
<keyword evidence="5" id="KW-0791">Threonine biosynthesis</keyword>
<dbReference type="GO" id="GO:0009097">
    <property type="term" value="P:isoleucine biosynthetic process"/>
    <property type="evidence" value="ECO:0007669"/>
    <property type="project" value="UniProtKB-UniRule"/>
</dbReference>
<dbReference type="NCBIfam" id="NF011456">
    <property type="entry name" value="PRK14874.1"/>
    <property type="match status" value="1"/>
</dbReference>
<keyword evidence="10" id="KW-0486">Methionine biosynthesis</keyword>
<sequence>MKVGVVGATGEVGRTFLKLFEEYKLINEISELRLFASERSQGQEIEVGSKRYTVEKLKEENMKEKFDYLFFSAGASVSKRFAPIAQQSGNVVIDNSSQFRMDEKVPLVVPEINAALLKDYIGIIANPNCSTIQMVLALNGIHRELGLKEIVVSTYQAVSGAGNKGITELLNQEKGINEVRHFPRVIKNNVIPLIGEKMANGFTFEEEKMINETRKIYSDNKIKIFPTTVRVPVHYGHSESIFFRTKSDSTVDEIIKLIESTPNVEYNEEKITPVEVAGTDITFVSRIRKVEEKTFLMWVIADNIRVGAATNAIRILQKHRELN</sequence>
<dbReference type="OrthoDB" id="9805684at2"/>
<dbReference type="GO" id="GO:0004073">
    <property type="term" value="F:aspartate-semialdehyde dehydrogenase activity"/>
    <property type="evidence" value="ECO:0007669"/>
    <property type="project" value="UniProtKB-UniRule"/>
</dbReference>
<keyword evidence="8" id="KW-0560">Oxidoreductase</keyword>
<dbReference type="PANTHER" id="PTHR46278:SF2">
    <property type="entry name" value="ASPARTATE-SEMIALDEHYDE DEHYDROGENASE"/>
    <property type="match status" value="1"/>
</dbReference>
<keyword evidence="4" id="KW-0028">Amino-acid biosynthesis</keyword>
<dbReference type="SMART" id="SM00859">
    <property type="entry name" value="Semialdhyde_dh"/>
    <property type="match status" value="1"/>
</dbReference>
<dbReference type="GO" id="GO:0009088">
    <property type="term" value="P:threonine biosynthetic process"/>
    <property type="evidence" value="ECO:0007669"/>
    <property type="project" value="UniProtKB-UniRule"/>
</dbReference>
<dbReference type="InterPro" id="IPR005986">
    <property type="entry name" value="Asp_semialdehyde_DH_beta"/>
</dbReference>
<dbReference type="AlphaFoldDB" id="A0A2K1NXZ8"/>
<feature type="domain" description="Semialdehyde dehydrogenase NAD-binding" evidence="14">
    <location>
        <begin position="2"/>
        <end position="120"/>
    </location>
</feature>
<dbReference type="EMBL" id="AZRL01000021">
    <property type="protein sequence ID" value="PNR95411.1"/>
    <property type="molecule type" value="Genomic_DNA"/>
</dbReference>
<evidence type="ECO:0000256" key="2">
    <source>
        <dbReference type="ARBA" id="ARBA00011738"/>
    </source>
</evidence>
<evidence type="ECO:0000256" key="13">
    <source>
        <dbReference type="PIRSR" id="PIRSR000148-1"/>
    </source>
</evidence>
<dbReference type="PIRSF" id="PIRSF000148">
    <property type="entry name" value="ASA_dh"/>
    <property type="match status" value="1"/>
</dbReference>
<evidence type="ECO:0000256" key="4">
    <source>
        <dbReference type="ARBA" id="ARBA00022605"/>
    </source>
</evidence>
<dbReference type="Gene3D" id="3.40.50.720">
    <property type="entry name" value="NAD(P)-binding Rossmann-like Domain"/>
    <property type="match status" value="1"/>
</dbReference>
<comment type="catalytic activity">
    <reaction evidence="11">
        <text>L-aspartate 4-semialdehyde + phosphate + NADP(+) = 4-phospho-L-aspartate + NADPH + H(+)</text>
        <dbReference type="Rhea" id="RHEA:24284"/>
        <dbReference type="ChEBI" id="CHEBI:15378"/>
        <dbReference type="ChEBI" id="CHEBI:43474"/>
        <dbReference type="ChEBI" id="CHEBI:57535"/>
        <dbReference type="ChEBI" id="CHEBI:57783"/>
        <dbReference type="ChEBI" id="CHEBI:58349"/>
        <dbReference type="ChEBI" id="CHEBI:537519"/>
        <dbReference type="EC" id="1.2.1.11"/>
    </reaction>
</comment>
<evidence type="ECO:0000256" key="10">
    <source>
        <dbReference type="ARBA" id="ARBA00023167"/>
    </source>
</evidence>
<dbReference type="GO" id="GO:0009086">
    <property type="term" value="P:methionine biosynthetic process"/>
    <property type="evidence" value="ECO:0007669"/>
    <property type="project" value="UniProtKB-UniRule"/>
</dbReference>
<dbReference type="SUPFAM" id="SSF51735">
    <property type="entry name" value="NAD(P)-binding Rossmann-fold domains"/>
    <property type="match status" value="1"/>
</dbReference>
<evidence type="ECO:0000259" key="14">
    <source>
        <dbReference type="SMART" id="SM00859"/>
    </source>
</evidence>
<dbReference type="Pfam" id="PF02774">
    <property type="entry name" value="Semialdhyde_dhC"/>
    <property type="match status" value="1"/>
</dbReference>
<dbReference type="GO" id="GO:0046983">
    <property type="term" value="F:protein dimerization activity"/>
    <property type="evidence" value="ECO:0007669"/>
    <property type="project" value="InterPro"/>
</dbReference>
<dbReference type="GO" id="GO:0051287">
    <property type="term" value="F:NAD binding"/>
    <property type="evidence" value="ECO:0007669"/>
    <property type="project" value="InterPro"/>
</dbReference>
<evidence type="ECO:0000256" key="7">
    <source>
        <dbReference type="ARBA" id="ARBA00022915"/>
    </source>
</evidence>
<keyword evidence="9" id="KW-0457">Lysine biosynthesis</keyword>
<gene>
    <name evidence="15" type="ORF">X929_07300</name>
</gene>
<feature type="active site" description="Proton acceptor" evidence="13">
    <location>
        <position position="237"/>
    </location>
</feature>
<dbReference type="InterPro" id="IPR036291">
    <property type="entry name" value="NAD(P)-bd_dom_sf"/>
</dbReference>
<keyword evidence="6" id="KW-0521">NADP</keyword>
<comment type="caution">
    <text evidence="15">The sequence shown here is derived from an EMBL/GenBank/DDBJ whole genome shotgun (WGS) entry which is preliminary data.</text>
</comment>
<comment type="subunit">
    <text evidence="2">Homodimer.</text>
</comment>
<dbReference type="InterPro" id="IPR000534">
    <property type="entry name" value="Semialdehyde_DH_NAD-bd"/>
</dbReference>
<dbReference type="CDD" id="cd18131">
    <property type="entry name" value="ASADH_C_bac_euk_like"/>
    <property type="match status" value="1"/>
</dbReference>
<dbReference type="NCBIfam" id="TIGR01296">
    <property type="entry name" value="asd_B"/>
    <property type="match status" value="1"/>
</dbReference>
<evidence type="ECO:0000256" key="6">
    <source>
        <dbReference type="ARBA" id="ARBA00022857"/>
    </source>
</evidence>
<dbReference type="GO" id="GO:0009089">
    <property type="term" value="P:lysine biosynthetic process via diaminopimelate"/>
    <property type="evidence" value="ECO:0007669"/>
    <property type="project" value="UniProtKB-UniRule"/>
</dbReference>
<feature type="active site" description="Acyl-thioester intermediate" evidence="13">
    <location>
        <position position="129"/>
    </location>
</feature>
<dbReference type="Pfam" id="PF01118">
    <property type="entry name" value="Semialdhyde_dh"/>
    <property type="match status" value="1"/>
</dbReference>
<dbReference type="GO" id="GO:0019877">
    <property type="term" value="P:diaminopimelate biosynthetic process"/>
    <property type="evidence" value="ECO:0007669"/>
    <property type="project" value="UniProtKB-KW"/>
</dbReference>
<keyword evidence="7" id="KW-0220">Diaminopimelate biosynthesis</keyword>
<dbReference type="CDD" id="cd02316">
    <property type="entry name" value="VcASADH2_like_N"/>
    <property type="match status" value="1"/>
</dbReference>
<evidence type="ECO:0000256" key="1">
    <source>
        <dbReference type="ARBA" id="ARBA00010584"/>
    </source>
</evidence>
<reference evidence="15 16" key="1">
    <citation type="submission" date="2013-12" db="EMBL/GenBank/DDBJ databases">
        <title>Comparative genomics of Petrotoga isolates.</title>
        <authorList>
            <person name="Nesbo C.L."/>
            <person name="Charchuk R."/>
            <person name="Chow K."/>
        </authorList>
    </citation>
    <scope>NUCLEOTIDE SEQUENCE [LARGE SCALE GENOMIC DNA]</scope>
    <source>
        <strain evidence="15 16">DSM 13574</strain>
    </source>
</reference>
<protein>
    <recommendedName>
        <fullName evidence="3 12">Aspartate-semialdehyde dehydrogenase</fullName>
        <ecNumber evidence="3 12">1.2.1.11</ecNumber>
    </recommendedName>
</protein>